<dbReference type="InterPro" id="IPR019734">
    <property type="entry name" value="TPR_rpt"/>
</dbReference>
<accession>A0A7S3PKJ0</accession>
<sequence>MKSVFRRHYTTTCRSFYRTIGLNKVLGANHAAEFHYMPGQVLNLTVGSSSRLSVRNLSNLPKRNEGVSWLFREVKIWVGLGIFGLTAFGIYKYGYYERIPSHVSALVLEAVKAKHDGEFRKAETLLIRAKNVIDTSPFSENSKFKIYMLLANCYYDAGDNLKAENGYSEAVELLKNKSKDISQSVLNTPKFEPNRDAFVAYSRLAEFAHNRQDYNKAETFYLKSLSALIQPSRLSQIYTLWKTENVESYNGNLDESEIVRERHPEIVKELLLYGKDLAGVLNNLALLYLERNDVEESKAILERCFAVMTFSGLQDLNIEWAENIDGFELAPKAWS</sequence>
<dbReference type="SMART" id="SM00028">
    <property type="entry name" value="TPR"/>
    <property type="match status" value="3"/>
</dbReference>
<name>A0A7S3PKJ0_9STRA</name>
<reference evidence="2" key="1">
    <citation type="submission" date="2021-01" db="EMBL/GenBank/DDBJ databases">
        <authorList>
            <person name="Corre E."/>
            <person name="Pelletier E."/>
            <person name="Niang G."/>
            <person name="Scheremetjew M."/>
            <person name="Finn R."/>
            <person name="Kale V."/>
            <person name="Holt S."/>
            <person name="Cochrane G."/>
            <person name="Meng A."/>
            <person name="Brown T."/>
            <person name="Cohen L."/>
        </authorList>
    </citation>
    <scope>NUCLEOTIDE SEQUENCE</scope>
    <source>
        <strain evidence="2">GSBS06</strain>
    </source>
</reference>
<evidence type="ECO:0000256" key="1">
    <source>
        <dbReference type="SAM" id="Phobius"/>
    </source>
</evidence>
<proteinExistence type="predicted"/>
<dbReference type="InterPro" id="IPR011990">
    <property type="entry name" value="TPR-like_helical_dom_sf"/>
</dbReference>
<keyword evidence="1" id="KW-0812">Transmembrane</keyword>
<protein>
    <recommendedName>
        <fullName evidence="3">MalT-like TPR region domain-containing protein</fullName>
    </recommendedName>
</protein>
<organism evidence="2">
    <name type="scientific">Aplanochytrium stocchinoi</name>
    <dbReference type="NCBI Taxonomy" id="215587"/>
    <lineage>
        <taxon>Eukaryota</taxon>
        <taxon>Sar</taxon>
        <taxon>Stramenopiles</taxon>
        <taxon>Bigyra</taxon>
        <taxon>Labyrinthulomycetes</taxon>
        <taxon>Thraustochytrida</taxon>
        <taxon>Thraustochytriidae</taxon>
        <taxon>Aplanochytrium</taxon>
    </lineage>
</organism>
<dbReference type="AlphaFoldDB" id="A0A7S3PKJ0"/>
<keyword evidence="1" id="KW-0472">Membrane</keyword>
<feature type="transmembrane region" description="Helical" evidence="1">
    <location>
        <begin position="76"/>
        <end position="96"/>
    </location>
</feature>
<dbReference type="Gene3D" id="1.25.40.10">
    <property type="entry name" value="Tetratricopeptide repeat domain"/>
    <property type="match status" value="1"/>
</dbReference>
<evidence type="ECO:0000313" key="2">
    <source>
        <dbReference type="EMBL" id="CAE0442311.1"/>
    </source>
</evidence>
<gene>
    <name evidence="2" type="ORF">ASTO00021_LOCUS12422</name>
</gene>
<dbReference type="EMBL" id="HBIN01016353">
    <property type="protein sequence ID" value="CAE0442311.1"/>
    <property type="molecule type" value="Transcribed_RNA"/>
</dbReference>
<keyword evidence="1" id="KW-1133">Transmembrane helix</keyword>
<dbReference type="SUPFAM" id="SSF48452">
    <property type="entry name" value="TPR-like"/>
    <property type="match status" value="1"/>
</dbReference>
<dbReference type="Pfam" id="PF13181">
    <property type="entry name" value="TPR_8"/>
    <property type="match status" value="1"/>
</dbReference>
<evidence type="ECO:0008006" key="3">
    <source>
        <dbReference type="Google" id="ProtNLM"/>
    </source>
</evidence>